<dbReference type="Pfam" id="PF20170">
    <property type="entry name" value="Plexin_RBD"/>
    <property type="match status" value="1"/>
</dbReference>
<dbReference type="Proteomes" id="UP000694389">
    <property type="component" value="Unassembled WGS sequence"/>
</dbReference>
<evidence type="ECO:0000259" key="8">
    <source>
        <dbReference type="SMART" id="SM00630"/>
    </source>
</evidence>
<dbReference type="GO" id="GO:0005886">
    <property type="term" value="C:plasma membrane"/>
    <property type="evidence" value="ECO:0007669"/>
    <property type="project" value="TreeGrafter"/>
</dbReference>
<evidence type="ECO:0000256" key="4">
    <source>
        <dbReference type="ARBA" id="ARBA00023180"/>
    </source>
</evidence>
<dbReference type="GO" id="GO:0007411">
    <property type="term" value="P:axon guidance"/>
    <property type="evidence" value="ECO:0007669"/>
    <property type="project" value="UniProtKB-ARBA"/>
</dbReference>
<dbReference type="SUPFAM" id="SSF101912">
    <property type="entry name" value="Sema domain"/>
    <property type="match status" value="3"/>
</dbReference>
<dbReference type="SUPFAM" id="SSF103575">
    <property type="entry name" value="Plexin repeat"/>
    <property type="match status" value="1"/>
</dbReference>
<dbReference type="Gene3D" id="2.130.10.10">
    <property type="entry name" value="YVTN repeat-like/Quinoprotein amine dehydrogenase"/>
    <property type="match status" value="2"/>
</dbReference>
<feature type="signal peptide" evidence="6">
    <location>
        <begin position="1"/>
        <end position="18"/>
    </location>
</feature>
<dbReference type="SUPFAM" id="SSF48350">
    <property type="entry name" value="GTPase activation domain, GAP"/>
    <property type="match status" value="1"/>
</dbReference>
<keyword evidence="5" id="KW-1133">Transmembrane helix</keyword>
<dbReference type="InterPro" id="IPR013783">
    <property type="entry name" value="Ig-like_fold"/>
</dbReference>
<proteinExistence type="predicted"/>
<evidence type="ECO:0000259" key="7">
    <source>
        <dbReference type="SMART" id="SM00423"/>
    </source>
</evidence>
<dbReference type="InterPro" id="IPR016201">
    <property type="entry name" value="PSI"/>
</dbReference>
<dbReference type="Ensembl" id="ENSDLAT00005071484.1">
    <property type="protein sequence ID" value="ENSDLAP00005076615.1"/>
    <property type="gene ID" value="ENSDLAG00005020822.2"/>
</dbReference>
<evidence type="ECO:0000256" key="2">
    <source>
        <dbReference type="ARBA" id="ARBA00023136"/>
    </source>
</evidence>
<reference evidence="9" key="1">
    <citation type="submission" date="2025-08" db="UniProtKB">
        <authorList>
            <consortium name="Ensembl"/>
        </authorList>
    </citation>
    <scope>IDENTIFICATION</scope>
</reference>
<dbReference type="Gene3D" id="2.60.40.10">
    <property type="entry name" value="Immunoglobulins"/>
    <property type="match status" value="2"/>
</dbReference>
<dbReference type="GO" id="GO:0030334">
    <property type="term" value="P:regulation of cell migration"/>
    <property type="evidence" value="ECO:0007669"/>
    <property type="project" value="TreeGrafter"/>
</dbReference>
<evidence type="ECO:0000256" key="6">
    <source>
        <dbReference type="SAM" id="SignalP"/>
    </source>
</evidence>
<dbReference type="Gene3D" id="3.10.20.90">
    <property type="entry name" value="Phosphatidylinositol 3-kinase Catalytic Subunit, Chain A, domain 1"/>
    <property type="match status" value="1"/>
</dbReference>
<evidence type="ECO:0000313" key="10">
    <source>
        <dbReference type="Proteomes" id="UP000694389"/>
    </source>
</evidence>
<dbReference type="GO" id="GO:0002116">
    <property type="term" value="C:semaphorin receptor complex"/>
    <property type="evidence" value="ECO:0007669"/>
    <property type="project" value="TreeGrafter"/>
</dbReference>
<dbReference type="PANTHER" id="PTHR22625">
    <property type="entry name" value="PLEXIN"/>
    <property type="match status" value="1"/>
</dbReference>
<dbReference type="GeneTree" id="ENSGT01150000286928"/>
<keyword evidence="5" id="KW-0812">Transmembrane</keyword>
<keyword evidence="4" id="KW-0325">Glycoprotein</keyword>
<keyword evidence="10" id="KW-1185">Reference proteome</keyword>
<dbReference type="Pfam" id="PF08337">
    <property type="entry name" value="Plexin_cytopl"/>
    <property type="match status" value="1"/>
</dbReference>
<dbReference type="GO" id="GO:0007162">
    <property type="term" value="P:negative regulation of cell adhesion"/>
    <property type="evidence" value="ECO:0007669"/>
    <property type="project" value="TreeGrafter"/>
</dbReference>
<dbReference type="InterPro" id="IPR031148">
    <property type="entry name" value="Plexin"/>
</dbReference>
<dbReference type="SMART" id="SM00630">
    <property type="entry name" value="Sema"/>
    <property type="match status" value="1"/>
</dbReference>
<feature type="chain" id="PRO_5035856427" description="Plexin-C1" evidence="6">
    <location>
        <begin position="19"/>
        <end position="1581"/>
    </location>
</feature>
<feature type="domain" description="Sema" evidence="8">
    <location>
        <begin position="31"/>
        <end position="414"/>
    </location>
</feature>
<protein>
    <recommendedName>
        <fullName evidence="11">Plexin-C1</fullName>
    </recommendedName>
</protein>
<dbReference type="InterPro" id="IPR015943">
    <property type="entry name" value="WD40/YVTN_repeat-like_dom_sf"/>
</dbReference>
<evidence type="ECO:0000256" key="3">
    <source>
        <dbReference type="ARBA" id="ARBA00023157"/>
    </source>
</evidence>
<evidence type="ECO:0000256" key="5">
    <source>
        <dbReference type="SAM" id="Phobius"/>
    </source>
</evidence>
<dbReference type="InterPro" id="IPR001627">
    <property type="entry name" value="Semap_dom"/>
</dbReference>
<dbReference type="InterPro" id="IPR046800">
    <property type="entry name" value="Plexin_RBD"/>
</dbReference>
<dbReference type="Gene3D" id="1.10.506.10">
    <property type="entry name" value="GTPase Activation - p120gap, domain 1"/>
    <property type="match status" value="1"/>
</dbReference>
<dbReference type="GO" id="GO:0017154">
    <property type="term" value="F:semaphorin receptor activity"/>
    <property type="evidence" value="ECO:0007669"/>
    <property type="project" value="InterPro"/>
</dbReference>
<dbReference type="InterPro" id="IPR036352">
    <property type="entry name" value="Semap_dom_sf"/>
</dbReference>
<feature type="transmembrane region" description="Helical" evidence="5">
    <location>
        <begin position="954"/>
        <end position="978"/>
    </location>
</feature>
<dbReference type="Pfam" id="PF01437">
    <property type="entry name" value="PSI"/>
    <property type="match status" value="1"/>
</dbReference>
<dbReference type="InterPro" id="IPR008936">
    <property type="entry name" value="Rho_GTPase_activation_prot"/>
</dbReference>
<keyword evidence="3" id="KW-1015">Disulfide bond</keyword>
<dbReference type="FunFam" id="3.10.20.90:FF:000429">
    <property type="entry name" value="Plexin C1"/>
    <property type="match status" value="1"/>
</dbReference>
<feature type="domain" description="PSI" evidence="7">
    <location>
        <begin position="491"/>
        <end position="540"/>
    </location>
</feature>
<evidence type="ECO:0008006" key="11">
    <source>
        <dbReference type="Google" id="ProtNLM"/>
    </source>
</evidence>
<evidence type="ECO:0000256" key="1">
    <source>
        <dbReference type="ARBA" id="ARBA00004370"/>
    </source>
</evidence>
<reference evidence="9" key="2">
    <citation type="submission" date="2025-09" db="UniProtKB">
        <authorList>
            <consortium name="Ensembl"/>
        </authorList>
    </citation>
    <scope>IDENTIFICATION</scope>
</reference>
<name>A0A8P4G9A5_DICLA</name>
<dbReference type="GO" id="GO:0008360">
    <property type="term" value="P:regulation of cell shape"/>
    <property type="evidence" value="ECO:0007669"/>
    <property type="project" value="TreeGrafter"/>
</dbReference>
<evidence type="ECO:0000313" key="9">
    <source>
        <dbReference type="Ensembl" id="ENSDLAP00005076615.1"/>
    </source>
</evidence>
<keyword evidence="6" id="KW-0732">Signal</keyword>
<dbReference type="InterPro" id="IPR002165">
    <property type="entry name" value="Plexin_repeat"/>
</dbReference>
<comment type="subcellular location">
    <subcellularLocation>
        <location evidence="1">Membrane</location>
    </subcellularLocation>
</comment>
<organism evidence="9 10">
    <name type="scientific">Dicentrarchus labrax</name>
    <name type="common">European seabass</name>
    <name type="synonym">Morone labrax</name>
    <dbReference type="NCBI Taxonomy" id="13489"/>
    <lineage>
        <taxon>Eukaryota</taxon>
        <taxon>Metazoa</taxon>
        <taxon>Chordata</taxon>
        <taxon>Craniata</taxon>
        <taxon>Vertebrata</taxon>
        <taxon>Euteleostomi</taxon>
        <taxon>Actinopterygii</taxon>
        <taxon>Neopterygii</taxon>
        <taxon>Teleostei</taxon>
        <taxon>Neoteleostei</taxon>
        <taxon>Acanthomorphata</taxon>
        <taxon>Eupercaria</taxon>
        <taxon>Moronidae</taxon>
        <taxon>Dicentrarchus</taxon>
    </lineage>
</organism>
<dbReference type="SMART" id="SM00423">
    <property type="entry name" value="PSI"/>
    <property type="match status" value="1"/>
</dbReference>
<dbReference type="PANTHER" id="PTHR22625:SF4">
    <property type="entry name" value="PLEXIN-C1"/>
    <property type="match status" value="1"/>
</dbReference>
<dbReference type="GO" id="GO:0050772">
    <property type="term" value="P:positive regulation of axonogenesis"/>
    <property type="evidence" value="ECO:0007669"/>
    <property type="project" value="TreeGrafter"/>
</dbReference>
<sequence length="1581" mass="178193">MILLPGLLFILWGEPARCLEEGGGFEFNGDIRQFAVSNNTVYIATEEKLYQLNHDLTLVRSLTQRGIIKGAEQVEYSKFDRVSETEKWNATFSVNILLPFVENDSLISCGMTEECGYCELLDLKNISNVRYKEHVQVGPPWNSSASVSFLVNVETRTKTDTYILAAIQQYEDKSTKTKCSIESDTVNVYNTNNGQNGGIFSSLGELDNAAIKHEGSVEFVDGFQISSTIYLFSNVPSKDKRNKVRLIWLEGKTDKTQTVKSLRGATLSISGGAESDSRLLASSVIPGGPPVLWSGVFSADGGQTNTELVVFDISPDLTGDPDVDPDFCSSCKSDKSKQTPKTLKPKKVLFRQNYMTSVLAVRQKAWVVFFIGTGDGQLIKLAVDKNYHTTCPRVLYRANDDRQVFPKMQQNYMTSVLAVRQKAWVVFFIGTGDGQLIKLAVDKNYHTTCPRVLYRANDDRQVFPKMQLDQVDHKHVYVPFKNQMKRVPVSKCSTYRNVQDCWSAQDPYCVWCGSKRSCTFEDECQDSDWLSIPDDSQQTMVSYKVVKDSTGQITVIIQTHATVGLNALSNFACQFSANSGELCDTENRRPQFPRCTCILKNSTLPAEGLPVTVKIRLGTTHLSKPLKISNCTDIRGQQTPALCRRCIEAGCGWSKNGCSWGKRGEGNDSVCQTEESGMNFSRPEISSISPSVVSFYGRNSAMLSGHNLAGVTRVRIQADMDCTPQESPVWSNTGVDLTFHIPRTDNKGVVKVCVVLPGGSCHGNANITYRSLPSCKNITPSSTWTSGKRKITLTGSHLEFVEGVLHSHALHDVRLPRNNISQNLIYDTPAAGNYRESFTSSVFLKVANETLNCSTTITYYPDPEFTSFTSTRTGDDVRITIEKKADKLEMTLGELSVWGVQEGEQFPCIMEAKETSNETDFFICEIQGTPDVEFQQLMIKYGDKTVTLNPRSSVYMFFLMLLALLLIPCIIVVVVIVYRSKQKKLTHKMNRLIEDLELDIRNDIRQGFVDLQTEKADLMENVGAIPFLDYKHFASRIFFPESESLMTSCIKDIGQDVVKVQLDECCQGLSRLIQDQVFLTSMVHALEEQKSFTIKDKCALASLLTVALHNNLSYLTEVMEALLRDLMQQNSNAQPKLLLRRTESIVEKLLTNWMSICLYGFLRESVGQHLFLMVSALTQQTAKGPVDCVTEKALYTLSEDWLLWQAQDFSSLKLKVLFAVGSDGEVSEPLEVNALSCDTVEQVKEKILSTFKAKFGFPYNTLLRDICIEYEKNGSFVPLQEVDASSEVIGEVTMLNTLKHYTVPDGATIKVLSKKTHPPLSPQGSLKDDENFSGKYFHLIDPDVDEDQRKNPERKKLKLKEVYLTKLLSTKVAVHSYVENLFRSIWGMPHCRAPHAVKYFFDFLDTQADNMKITDPDVLHIWKTNSLPLRFWINILKNPQFVFDMEKTPNLDGCLSVIAQAFMDSFSLSETQLGKHAPTNKLLYAKDIPKFKQEVKIYYKQIRDQSPITTSEFNDFLQEESKKHENEFNEAGALRELYRFIQRYFTEIQEKLDQNGAPIELTEQLHHVKNLFDGLKSCSWN</sequence>
<accession>A0A8P4G9A5</accession>
<keyword evidence="2 5" id="KW-0472">Membrane</keyword>
<dbReference type="InterPro" id="IPR013548">
    <property type="entry name" value="Plexin_cytoplasmic_RasGAP_dom"/>
</dbReference>